<name>A0A2X0VB63_9GAMM</name>
<accession>A0A2X0VB63</accession>
<evidence type="ECO:0000259" key="1">
    <source>
        <dbReference type="Pfam" id="PF09820"/>
    </source>
</evidence>
<protein>
    <submittedName>
        <fullName evidence="2">Predicted AAA-ATPase</fullName>
    </submittedName>
</protein>
<dbReference type="RefSeq" id="WP_181463195.1">
    <property type="nucleotide sequence ID" value="NZ_UAPV01000001.1"/>
</dbReference>
<dbReference type="AlphaFoldDB" id="A0A2X0VB63"/>
<dbReference type="InterPro" id="IPR018631">
    <property type="entry name" value="AAA-ATPase-like_dom"/>
</dbReference>
<dbReference type="PANTHER" id="PTHR34825:SF1">
    <property type="entry name" value="AAA-ATPASE-LIKE DOMAIN-CONTAINING PROTEIN"/>
    <property type="match status" value="1"/>
</dbReference>
<dbReference type="PANTHER" id="PTHR34825">
    <property type="entry name" value="CONSERVED PROTEIN, WITH A WEAK D-GALACTARATE DEHYDRATASE/ALTRONATE HYDROLASE DOMAIN"/>
    <property type="match status" value="1"/>
</dbReference>
<dbReference type="Pfam" id="PF09820">
    <property type="entry name" value="AAA-ATPase_like"/>
    <property type="match status" value="1"/>
</dbReference>
<gene>
    <name evidence="2" type="ORF">NCTC13093_01801</name>
</gene>
<sequence>MKKIGIGVDTFTKIRSDNYLYIDKSALIEEIIEDSAQTIVFTRPRLTGKTLNLTMLYNFFDIKDSYTNHELFKGLYIQKSHAYVHHGSYPVIFIKNIGLIADSFENFLQSFRHYLSLLFLEFEYLIKDLDQTETAFFEKVILNEYLTQGEIIQVLPRLRDILYRYYSKKVVVLIDAFDSPLHKAYTHGYYKELAEFFNTLYSMLLNDSIKIKKAIITGRVNPQIHGVFLNTNNLKEYTILDLKYSQYFGFTDTEVKEALAEYKLSDQLHNIVKWYQSTDFYNVSLYNPWSIINYLKSREFISHWLKTAEHSLIYDFVQKSNLKTLRKLCKLTLGQNIKLDLSKFTDSNSYSIQDNIFVLLLYTGYLTVDKHISDSTYKLKIPNNEILIFFKRICSKIIFKNTDSKGTLTDSLDLNNRYYIGSILQIALKNALKLKKNKRNSKPGKIFIKTLDFQLHNIYDLKYNYEVKKDLAFILLKGCNDNKHNYIFILKRVHRISQAMATRSVHLRLIDDSHTQSFLSTLKVSCDNRLSVMAVIFDNNEVVSFY</sequence>
<keyword evidence="3" id="KW-1185">Reference proteome</keyword>
<evidence type="ECO:0000313" key="2">
    <source>
        <dbReference type="EMBL" id="SPT70386.1"/>
    </source>
</evidence>
<reference evidence="2 3" key="1">
    <citation type="submission" date="2018-06" db="EMBL/GenBank/DDBJ databases">
        <authorList>
            <consortium name="Pathogen Informatics"/>
            <person name="Doyle S."/>
        </authorList>
    </citation>
    <scope>NUCLEOTIDE SEQUENCE [LARGE SCALE GENOMIC DNA]</scope>
    <source>
        <strain evidence="2 3">NCTC13093</strain>
    </source>
</reference>
<proteinExistence type="predicted"/>
<organism evidence="2 3">
    <name type="scientific">Anaerobiospirillum thomasii</name>
    <dbReference type="NCBI Taxonomy" id="179995"/>
    <lineage>
        <taxon>Bacteria</taxon>
        <taxon>Pseudomonadati</taxon>
        <taxon>Pseudomonadota</taxon>
        <taxon>Gammaproteobacteria</taxon>
        <taxon>Aeromonadales</taxon>
        <taxon>Succinivibrionaceae</taxon>
        <taxon>Anaerobiospirillum</taxon>
    </lineage>
</organism>
<feature type="domain" description="AAA-ATPase-like" evidence="1">
    <location>
        <begin position="6"/>
        <end position="220"/>
    </location>
</feature>
<dbReference type="Proteomes" id="UP000250086">
    <property type="component" value="Unassembled WGS sequence"/>
</dbReference>
<dbReference type="EMBL" id="UAPV01000001">
    <property type="protein sequence ID" value="SPT70386.1"/>
    <property type="molecule type" value="Genomic_DNA"/>
</dbReference>
<evidence type="ECO:0000313" key="3">
    <source>
        <dbReference type="Proteomes" id="UP000250086"/>
    </source>
</evidence>